<dbReference type="EMBL" id="MKKU01000536">
    <property type="protein sequence ID" value="RNF08428.1"/>
    <property type="molecule type" value="Genomic_DNA"/>
</dbReference>
<dbReference type="Proteomes" id="UP000284403">
    <property type="component" value="Unassembled WGS sequence"/>
</dbReference>
<reference evidence="2 3" key="1">
    <citation type="journal article" date="2018" name="BMC Genomics">
        <title>Genomic comparison of Trypanosoma conorhini and Trypanosoma rangeli to Trypanosoma cruzi strains of high and low virulence.</title>
        <authorList>
            <person name="Bradwell K.R."/>
            <person name="Koparde V.N."/>
            <person name="Matveyev A.V."/>
            <person name="Serrano M.G."/>
            <person name="Alves J.M."/>
            <person name="Parikh H."/>
            <person name="Huang B."/>
            <person name="Lee V."/>
            <person name="Espinosa-Alvarez O."/>
            <person name="Ortiz P.A."/>
            <person name="Costa-Martins A.G."/>
            <person name="Teixeira M.M."/>
            <person name="Buck G.A."/>
        </authorList>
    </citation>
    <scope>NUCLEOTIDE SEQUENCE [LARGE SCALE GENOMIC DNA]</scope>
    <source>
        <strain evidence="2 3">025E</strain>
    </source>
</reference>
<dbReference type="GeneID" id="40320788"/>
<sequence length="102" mass="10952">MGSGHQHEMPPGGMAYPRPHGIASHYGRNAEPQTTRRFPVLPGICAPPRQGPSPAIRLGLARAHDAGVHTQQLSLDADTFTLTLALRRQHDPLACFTCPAPT</sequence>
<dbReference type="AlphaFoldDB" id="A0A3R7KIT6"/>
<feature type="non-terminal residue" evidence="2">
    <location>
        <position position="102"/>
    </location>
</feature>
<keyword evidence="3" id="KW-1185">Reference proteome</keyword>
<dbReference type="RefSeq" id="XP_029225854.1">
    <property type="nucleotide sequence ID" value="XM_029374044.1"/>
</dbReference>
<evidence type="ECO:0000256" key="1">
    <source>
        <dbReference type="SAM" id="MobiDB-lite"/>
    </source>
</evidence>
<proteinExistence type="predicted"/>
<accession>A0A3R7KIT6</accession>
<gene>
    <name evidence="2" type="ORF">Tco025E_07177</name>
</gene>
<name>A0A3R7KIT6_9TRYP</name>
<feature type="region of interest" description="Disordered" evidence="1">
    <location>
        <begin position="1"/>
        <end position="39"/>
    </location>
</feature>
<evidence type="ECO:0000313" key="3">
    <source>
        <dbReference type="Proteomes" id="UP000284403"/>
    </source>
</evidence>
<evidence type="ECO:0000313" key="2">
    <source>
        <dbReference type="EMBL" id="RNF08428.1"/>
    </source>
</evidence>
<protein>
    <submittedName>
        <fullName evidence="2">Uncharacterized protein</fullName>
    </submittedName>
</protein>
<organism evidence="2 3">
    <name type="scientific">Trypanosoma conorhini</name>
    <dbReference type="NCBI Taxonomy" id="83891"/>
    <lineage>
        <taxon>Eukaryota</taxon>
        <taxon>Discoba</taxon>
        <taxon>Euglenozoa</taxon>
        <taxon>Kinetoplastea</taxon>
        <taxon>Metakinetoplastina</taxon>
        <taxon>Trypanosomatida</taxon>
        <taxon>Trypanosomatidae</taxon>
        <taxon>Trypanosoma</taxon>
    </lineage>
</organism>
<comment type="caution">
    <text evidence="2">The sequence shown here is derived from an EMBL/GenBank/DDBJ whole genome shotgun (WGS) entry which is preliminary data.</text>
</comment>